<comment type="subcellular location">
    <subcellularLocation>
        <location evidence="1">Nucleus</location>
    </subcellularLocation>
</comment>
<sequence length="892" mass="101942">MCKIWSYLQGRPEVPQKQQQQVGAHHWLSVGNVLHAAKGSMKVPDHVSSSRKIDDLEKRVQRRLNVVGDVSGAVNSMSMDETAPVSQQLTLDLPGQLPPSRRTLQPALPQTQISVPTWPPETPPGDSGREGNQQATSDGACTGTLNIFARRLGRVELEAERINELFETFFTSYVPYLSFLERRPQDWYFDQSPLLFWAIISVASRRDGQDLTLLRMLAQPVTKLAWEEIGTRQTPLWTIQGLLLLCTWPFPAMSLLLEDSPTWADIAMSLAIQRGLHRPERSGDFTRSRSALPPAMQLQMSRTWAACHITAQSVASTYGLFNSAAFDFRFSVFEEEQFQQSLAPPLRCQLTIQRFCGRACRTIFDSPIGLSGSRALRVDALIDELEAELDKIEKDLTGQISGITELYYLAAKVFLQTQQFFGTDMNADYRQRGVLKAYTAAVAFIRAATSAHRTTFLFDFIPNYLFRMLFNATCVIWKVLTSSYRERLDFQQGKADFNEGLSAVRKCSIENNDVAGRHAEILAQLWQISCGDGGDSLGPHDEGYHLRSRPPELGVVDRFGASLVFDCLFFWREHVGGQRRMGLQAATTGHDKNWIDGGVRISSSERIAQGECAFHEIVDGIDSQQGSAGDGHYVHRALLWKPQHYACPMRRAGFHSWSWTGWKGRIEYSYCLDDWDGYQEEGIERNEERHSKRRRRETIEEQTEKRHKGGLPHQDRSEQWKTAIGNHWTILDRDDTPLKNLVGDVARYEYPDYFFRTDLDLSPKLKQRGGWCEVNFVKYFPWLRDNYSSNQWIIDMVGVLVVSESLDVVGEYLRIASCFLQLRDWTDLEPTSNSHNFAQRTGEALHIYRFHNKGRCSQLATNRWRRLGEQSKRNEATWRLRGIRSIVWTKSD</sequence>
<dbReference type="GO" id="GO:0000976">
    <property type="term" value="F:transcription cis-regulatory region binding"/>
    <property type="evidence" value="ECO:0007669"/>
    <property type="project" value="TreeGrafter"/>
</dbReference>
<dbReference type="RefSeq" id="XP_016626893.1">
    <property type="nucleotide sequence ID" value="XM_016781922.1"/>
</dbReference>
<dbReference type="PANTHER" id="PTHR31845:SF21">
    <property type="entry name" value="REGULATORY PROTEIN LEU3"/>
    <property type="match status" value="1"/>
</dbReference>
<dbReference type="GO" id="GO:0008270">
    <property type="term" value="F:zinc ion binding"/>
    <property type="evidence" value="ECO:0007669"/>
    <property type="project" value="InterPro"/>
</dbReference>
<dbReference type="AlphaFoldDB" id="A0A0D2GTH8"/>
<keyword evidence="2" id="KW-0805">Transcription regulation</keyword>
<evidence type="ECO:0000259" key="8">
    <source>
        <dbReference type="Pfam" id="PF04082"/>
    </source>
</evidence>
<keyword evidence="5" id="KW-0539">Nucleus</keyword>
<keyword evidence="4" id="KW-0804">Transcription</keyword>
<reference evidence="9 10" key="1">
    <citation type="submission" date="2015-01" db="EMBL/GenBank/DDBJ databases">
        <title>The Genome Sequence of Fonsecaea multimorphosa CBS 102226.</title>
        <authorList>
            <consortium name="The Broad Institute Genomics Platform"/>
            <person name="Cuomo C."/>
            <person name="de Hoog S."/>
            <person name="Gorbushina A."/>
            <person name="Stielow B."/>
            <person name="Teixiera M."/>
            <person name="Abouelleil A."/>
            <person name="Chapman S.B."/>
            <person name="Priest M."/>
            <person name="Young S.K."/>
            <person name="Wortman J."/>
            <person name="Nusbaum C."/>
            <person name="Birren B."/>
        </authorList>
    </citation>
    <scope>NUCLEOTIDE SEQUENCE [LARGE SCALE GENOMIC DNA]</scope>
    <source>
        <strain evidence="9 10">CBS 102226</strain>
    </source>
</reference>
<keyword evidence="3" id="KW-0238">DNA-binding</keyword>
<dbReference type="OrthoDB" id="3163292at2759"/>
<evidence type="ECO:0000256" key="6">
    <source>
        <dbReference type="SAM" id="Coils"/>
    </source>
</evidence>
<organism evidence="9 10">
    <name type="scientific">Fonsecaea multimorphosa CBS 102226</name>
    <dbReference type="NCBI Taxonomy" id="1442371"/>
    <lineage>
        <taxon>Eukaryota</taxon>
        <taxon>Fungi</taxon>
        <taxon>Dikarya</taxon>
        <taxon>Ascomycota</taxon>
        <taxon>Pezizomycotina</taxon>
        <taxon>Eurotiomycetes</taxon>
        <taxon>Chaetothyriomycetidae</taxon>
        <taxon>Chaetothyriales</taxon>
        <taxon>Herpotrichiellaceae</taxon>
        <taxon>Fonsecaea</taxon>
    </lineage>
</organism>
<evidence type="ECO:0000256" key="4">
    <source>
        <dbReference type="ARBA" id="ARBA00023163"/>
    </source>
</evidence>
<evidence type="ECO:0000313" key="10">
    <source>
        <dbReference type="Proteomes" id="UP000053411"/>
    </source>
</evidence>
<dbReference type="CDD" id="cd12148">
    <property type="entry name" value="fungal_TF_MHR"/>
    <property type="match status" value="1"/>
</dbReference>
<evidence type="ECO:0000313" key="9">
    <source>
        <dbReference type="EMBL" id="KIX92770.1"/>
    </source>
</evidence>
<evidence type="ECO:0000256" key="2">
    <source>
        <dbReference type="ARBA" id="ARBA00023015"/>
    </source>
</evidence>
<evidence type="ECO:0000256" key="5">
    <source>
        <dbReference type="ARBA" id="ARBA00023242"/>
    </source>
</evidence>
<dbReference type="InterPro" id="IPR007219">
    <property type="entry name" value="XnlR_reg_dom"/>
</dbReference>
<dbReference type="STRING" id="1442371.A0A0D2GTH8"/>
<gene>
    <name evidence="9" type="ORF">Z520_11433</name>
</gene>
<dbReference type="GO" id="GO:0005634">
    <property type="term" value="C:nucleus"/>
    <property type="evidence" value="ECO:0007669"/>
    <property type="project" value="UniProtKB-SubCell"/>
</dbReference>
<evidence type="ECO:0000256" key="1">
    <source>
        <dbReference type="ARBA" id="ARBA00004123"/>
    </source>
</evidence>
<proteinExistence type="predicted"/>
<feature type="coiled-coil region" evidence="6">
    <location>
        <begin position="375"/>
        <end position="402"/>
    </location>
</feature>
<feature type="region of interest" description="Disordered" evidence="7">
    <location>
        <begin position="684"/>
        <end position="716"/>
    </location>
</feature>
<dbReference type="GO" id="GO:0000981">
    <property type="term" value="F:DNA-binding transcription factor activity, RNA polymerase II-specific"/>
    <property type="evidence" value="ECO:0007669"/>
    <property type="project" value="TreeGrafter"/>
</dbReference>
<protein>
    <recommendedName>
        <fullName evidence="8">Xylanolytic transcriptional activator regulatory domain-containing protein</fullName>
    </recommendedName>
</protein>
<feature type="compositionally biased region" description="Polar residues" evidence="7">
    <location>
        <begin position="130"/>
        <end position="140"/>
    </location>
</feature>
<dbReference type="InterPro" id="IPR051089">
    <property type="entry name" value="prtT"/>
</dbReference>
<dbReference type="VEuPathDB" id="FungiDB:Z520_11433"/>
<dbReference type="Pfam" id="PF04082">
    <property type="entry name" value="Fungal_trans"/>
    <property type="match status" value="1"/>
</dbReference>
<dbReference type="GO" id="GO:0006351">
    <property type="term" value="P:DNA-templated transcription"/>
    <property type="evidence" value="ECO:0007669"/>
    <property type="project" value="InterPro"/>
</dbReference>
<name>A0A0D2GTH8_9EURO</name>
<accession>A0A0D2GTH8</accession>
<feature type="domain" description="Xylanolytic transcriptional activator regulatory" evidence="8">
    <location>
        <begin position="168"/>
        <end position="332"/>
    </location>
</feature>
<dbReference type="GeneID" id="27717179"/>
<keyword evidence="10" id="KW-1185">Reference proteome</keyword>
<evidence type="ECO:0000256" key="7">
    <source>
        <dbReference type="SAM" id="MobiDB-lite"/>
    </source>
</evidence>
<keyword evidence="6" id="KW-0175">Coiled coil</keyword>
<evidence type="ECO:0000256" key="3">
    <source>
        <dbReference type="ARBA" id="ARBA00023125"/>
    </source>
</evidence>
<feature type="region of interest" description="Disordered" evidence="7">
    <location>
        <begin position="101"/>
        <end position="140"/>
    </location>
</feature>
<dbReference type="EMBL" id="KN848100">
    <property type="protein sequence ID" value="KIX92770.1"/>
    <property type="molecule type" value="Genomic_DNA"/>
</dbReference>
<dbReference type="PANTHER" id="PTHR31845">
    <property type="entry name" value="FINGER DOMAIN PROTEIN, PUTATIVE-RELATED"/>
    <property type="match status" value="1"/>
</dbReference>
<dbReference type="Proteomes" id="UP000053411">
    <property type="component" value="Unassembled WGS sequence"/>
</dbReference>